<dbReference type="EMBL" id="CP063196">
    <property type="protein sequence ID" value="UOE21786.1"/>
    <property type="molecule type" value="Genomic_DNA"/>
</dbReference>
<dbReference type="KEGG" id="thao:NI17_001300"/>
<evidence type="ECO:0000313" key="5">
    <source>
        <dbReference type="EMBL" id="UOE21786.1"/>
    </source>
</evidence>
<evidence type="ECO:0000256" key="2">
    <source>
        <dbReference type="ARBA" id="ARBA00022692"/>
    </source>
</evidence>
<dbReference type="Proteomes" id="UP000265719">
    <property type="component" value="Chromosome"/>
</dbReference>
<keyword evidence="3" id="KW-1133">Transmembrane helix</keyword>
<dbReference type="AlphaFoldDB" id="A0A399G5S0"/>
<dbReference type="InterPro" id="IPR019109">
    <property type="entry name" value="MamF_MmsF"/>
</dbReference>
<sequence>MVAHLVGMVFACAGWLPALVVYLAVKGRSPFVRHHAAEALNLQLTLFVPYVIGVGVFVGFGVFVPDLSWTGSVLIVAVWLFSLVFGALAATAAARDAWYRYPIAVHLVK</sequence>
<evidence type="ECO:0000256" key="1">
    <source>
        <dbReference type="ARBA" id="ARBA00004141"/>
    </source>
</evidence>
<keyword evidence="2" id="KW-0812">Transmembrane</keyword>
<organism evidence="5 6">
    <name type="scientific">Thermobifida halotolerans</name>
    <dbReference type="NCBI Taxonomy" id="483545"/>
    <lineage>
        <taxon>Bacteria</taxon>
        <taxon>Bacillati</taxon>
        <taxon>Actinomycetota</taxon>
        <taxon>Actinomycetes</taxon>
        <taxon>Streptosporangiales</taxon>
        <taxon>Nocardiopsidaceae</taxon>
        <taxon>Thermobifida</taxon>
    </lineage>
</organism>
<evidence type="ECO:0000313" key="6">
    <source>
        <dbReference type="Proteomes" id="UP000265719"/>
    </source>
</evidence>
<dbReference type="OrthoDB" id="9808930at2"/>
<protein>
    <submittedName>
        <fullName evidence="5">DUF4870 domain-containing protein</fullName>
    </submittedName>
</protein>
<keyword evidence="4" id="KW-0472">Membrane</keyword>
<evidence type="ECO:0000256" key="4">
    <source>
        <dbReference type="ARBA" id="ARBA00023136"/>
    </source>
</evidence>
<reference evidence="5" key="1">
    <citation type="submission" date="2020-10" db="EMBL/GenBank/DDBJ databases">
        <title>De novo genome project of the cellulose decomposer Thermobifida halotolerans type strain.</title>
        <authorList>
            <person name="Nagy I."/>
            <person name="Horvath B."/>
            <person name="Kukolya J."/>
            <person name="Nagy I."/>
            <person name="Orsini M."/>
        </authorList>
    </citation>
    <scope>NUCLEOTIDE SEQUENCE</scope>
    <source>
        <strain evidence="5">DSM 44931</strain>
    </source>
</reference>
<comment type="subcellular location">
    <subcellularLocation>
        <location evidence="1">Membrane</location>
        <topology evidence="1">Multi-pass membrane protein</topology>
    </subcellularLocation>
</comment>
<accession>A0A399G5S0</accession>
<keyword evidence="6" id="KW-1185">Reference proteome</keyword>
<dbReference type="Pfam" id="PF09685">
    <property type="entry name" value="MamF_MmsF"/>
    <property type="match status" value="1"/>
</dbReference>
<proteinExistence type="predicted"/>
<name>A0A399G5S0_9ACTN</name>
<gene>
    <name evidence="5" type="ORF">NI17_001300</name>
</gene>
<evidence type="ECO:0000256" key="3">
    <source>
        <dbReference type="ARBA" id="ARBA00022989"/>
    </source>
</evidence>